<evidence type="ECO:0000313" key="2">
    <source>
        <dbReference type="Proteomes" id="UP000828941"/>
    </source>
</evidence>
<reference evidence="1 2" key="1">
    <citation type="journal article" date="2022" name="DNA Res.">
        <title>Chromosomal-level genome assembly of the orchid tree Bauhinia variegata (Leguminosae; Cercidoideae) supports the allotetraploid origin hypothesis of Bauhinia.</title>
        <authorList>
            <person name="Zhong Y."/>
            <person name="Chen Y."/>
            <person name="Zheng D."/>
            <person name="Pang J."/>
            <person name="Liu Y."/>
            <person name="Luo S."/>
            <person name="Meng S."/>
            <person name="Qian L."/>
            <person name="Wei D."/>
            <person name="Dai S."/>
            <person name="Zhou R."/>
        </authorList>
    </citation>
    <scope>NUCLEOTIDE SEQUENCE [LARGE SCALE GENOMIC DNA]</scope>
    <source>
        <strain evidence="1">BV-YZ2020</strain>
    </source>
</reference>
<keyword evidence="2" id="KW-1185">Reference proteome</keyword>
<sequence>MNGVKIRKGMGVELSDGSKVNSSVDLQMENERTGSTSAKPYGSEVMSLVANSNRHQHLCQKGNLGVASENDTAVRNPNSALLDSVGKYDHPFGGNERKTKRGYLSFLTWEESFQGCLLQLLQVTLNGSSCIRSSVKPQFLSAFSAAVGRKSLQYFDSEEYYLLWFLPVQRLASILST</sequence>
<proteinExistence type="predicted"/>
<dbReference type="Proteomes" id="UP000828941">
    <property type="component" value="Chromosome 6"/>
</dbReference>
<evidence type="ECO:0000313" key="1">
    <source>
        <dbReference type="EMBL" id="KAI4336425.1"/>
    </source>
</evidence>
<organism evidence="1 2">
    <name type="scientific">Bauhinia variegata</name>
    <name type="common">Purple orchid tree</name>
    <name type="synonym">Phanera variegata</name>
    <dbReference type="NCBI Taxonomy" id="167791"/>
    <lineage>
        <taxon>Eukaryota</taxon>
        <taxon>Viridiplantae</taxon>
        <taxon>Streptophyta</taxon>
        <taxon>Embryophyta</taxon>
        <taxon>Tracheophyta</taxon>
        <taxon>Spermatophyta</taxon>
        <taxon>Magnoliopsida</taxon>
        <taxon>eudicotyledons</taxon>
        <taxon>Gunneridae</taxon>
        <taxon>Pentapetalae</taxon>
        <taxon>rosids</taxon>
        <taxon>fabids</taxon>
        <taxon>Fabales</taxon>
        <taxon>Fabaceae</taxon>
        <taxon>Cercidoideae</taxon>
        <taxon>Cercideae</taxon>
        <taxon>Bauhiniinae</taxon>
        <taxon>Bauhinia</taxon>
    </lineage>
</organism>
<name>A0ACB9NNW3_BAUVA</name>
<protein>
    <submittedName>
        <fullName evidence="1">Uncharacterized protein</fullName>
    </submittedName>
</protein>
<accession>A0ACB9NNW3</accession>
<dbReference type="EMBL" id="CM039431">
    <property type="protein sequence ID" value="KAI4336425.1"/>
    <property type="molecule type" value="Genomic_DNA"/>
</dbReference>
<comment type="caution">
    <text evidence="1">The sequence shown here is derived from an EMBL/GenBank/DDBJ whole genome shotgun (WGS) entry which is preliminary data.</text>
</comment>
<gene>
    <name evidence="1" type="ORF">L6164_014954</name>
</gene>